<organism evidence="2 3">
    <name type="scientific">Rubripirellula obstinata</name>
    <dbReference type="NCBI Taxonomy" id="406547"/>
    <lineage>
        <taxon>Bacteria</taxon>
        <taxon>Pseudomonadati</taxon>
        <taxon>Planctomycetota</taxon>
        <taxon>Planctomycetia</taxon>
        <taxon>Pirellulales</taxon>
        <taxon>Pirellulaceae</taxon>
        <taxon>Rubripirellula</taxon>
    </lineage>
</organism>
<protein>
    <submittedName>
        <fullName evidence="2">Uncharacterized protein</fullName>
    </submittedName>
</protein>
<keyword evidence="1" id="KW-0472">Membrane</keyword>
<evidence type="ECO:0000313" key="3">
    <source>
        <dbReference type="Proteomes" id="UP000322699"/>
    </source>
</evidence>
<evidence type="ECO:0000313" key="2">
    <source>
        <dbReference type="EMBL" id="KAA1258352.1"/>
    </source>
</evidence>
<dbReference type="EMBL" id="VRLW01000001">
    <property type="protein sequence ID" value="KAA1258352.1"/>
    <property type="molecule type" value="Genomic_DNA"/>
</dbReference>
<accession>A0A5B1CDS7</accession>
<reference evidence="2 3" key="1">
    <citation type="submission" date="2019-08" db="EMBL/GenBank/DDBJ databases">
        <title>Deep-cultivation of Planctomycetes and their phenomic and genomic characterization uncovers novel biology.</title>
        <authorList>
            <person name="Wiegand S."/>
            <person name="Jogler M."/>
            <person name="Boedeker C."/>
            <person name="Pinto D."/>
            <person name="Vollmers J."/>
            <person name="Rivas-Marin E."/>
            <person name="Kohn T."/>
            <person name="Peeters S.H."/>
            <person name="Heuer A."/>
            <person name="Rast P."/>
            <person name="Oberbeckmann S."/>
            <person name="Bunk B."/>
            <person name="Jeske O."/>
            <person name="Meyerdierks A."/>
            <person name="Storesund J.E."/>
            <person name="Kallscheuer N."/>
            <person name="Luecker S."/>
            <person name="Lage O.M."/>
            <person name="Pohl T."/>
            <person name="Merkel B.J."/>
            <person name="Hornburger P."/>
            <person name="Mueller R.-W."/>
            <person name="Bruemmer F."/>
            <person name="Labrenz M."/>
            <person name="Spormann A.M."/>
            <person name="Op Den Camp H."/>
            <person name="Overmann J."/>
            <person name="Amann R."/>
            <person name="Jetten M.S.M."/>
            <person name="Mascher T."/>
            <person name="Medema M.H."/>
            <person name="Devos D.P."/>
            <person name="Kaster A.-K."/>
            <person name="Ovreas L."/>
            <person name="Rohde M."/>
            <person name="Galperin M.Y."/>
            <person name="Jogler C."/>
        </authorList>
    </citation>
    <scope>NUCLEOTIDE SEQUENCE [LARGE SCALE GENOMIC DNA]</scope>
    <source>
        <strain evidence="2 3">LF1</strain>
    </source>
</reference>
<proteinExistence type="predicted"/>
<keyword evidence="1" id="KW-1133">Transmembrane helix</keyword>
<comment type="caution">
    <text evidence="2">The sequence shown here is derived from an EMBL/GenBank/DDBJ whole genome shotgun (WGS) entry which is preliminary data.</text>
</comment>
<dbReference type="Proteomes" id="UP000322699">
    <property type="component" value="Unassembled WGS sequence"/>
</dbReference>
<feature type="transmembrane region" description="Helical" evidence="1">
    <location>
        <begin position="137"/>
        <end position="155"/>
    </location>
</feature>
<feature type="transmembrane region" description="Helical" evidence="1">
    <location>
        <begin position="92"/>
        <end position="116"/>
    </location>
</feature>
<feature type="transmembrane region" description="Helical" evidence="1">
    <location>
        <begin position="58"/>
        <end position="80"/>
    </location>
</feature>
<sequence length="159" mass="17985">MPRIICNNCHKLLGFNVEALSGDIGPSVYKCRSCEDCMSSGRSEWLWHSRPQKNRYKLVSTIFAIVFGALCTAGLTYWIFSKTGEVPDRRLIYVMFGTAACATVFVQWLRVMISVIRDSNGDIRPLHVWFGSFETNTLVPLIIPPIVAAFSYWFVAPLL</sequence>
<dbReference type="AlphaFoldDB" id="A0A5B1CDS7"/>
<gene>
    <name evidence="2" type="ORF">LF1_08700</name>
</gene>
<keyword evidence="1" id="KW-0812">Transmembrane</keyword>
<evidence type="ECO:0000256" key="1">
    <source>
        <dbReference type="SAM" id="Phobius"/>
    </source>
</evidence>
<keyword evidence="3" id="KW-1185">Reference proteome</keyword>
<name>A0A5B1CDS7_9BACT</name>